<gene>
    <name evidence="8" type="ORF">FisN_13Hh325</name>
</gene>
<dbReference type="EMBL" id="BDSP01000259">
    <property type="protein sequence ID" value="GAX27587.1"/>
    <property type="molecule type" value="Genomic_DNA"/>
</dbReference>
<feature type="transmembrane region" description="Helical" evidence="6">
    <location>
        <begin position="1262"/>
        <end position="1285"/>
    </location>
</feature>
<feature type="region of interest" description="Disordered" evidence="5">
    <location>
        <begin position="1595"/>
        <end position="1626"/>
    </location>
</feature>
<evidence type="ECO:0000256" key="3">
    <source>
        <dbReference type="ARBA" id="ARBA00022989"/>
    </source>
</evidence>
<dbReference type="GO" id="GO:0016020">
    <property type="term" value="C:membrane"/>
    <property type="evidence" value="ECO:0007669"/>
    <property type="project" value="UniProtKB-SubCell"/>
</dbReference>
<evidence type="ECO:0000259" key="7">
    <source>
        <dbReference type="Pfam" id="PF04547"/>
    </source>
</evidence>
<feature type="region of interest" description="Disordered" evidence="5">
    <location>
        <begin position="486"/>
        <end position="513"/>
    </location>
</feature>
<comment type="subcellular location">
    <subcellularLocation>
        <location evidence="1">Membrane</location>
        <topology evidence="1">Multi-pass membrane protein</topology>
    </subcellularLocation>
</comment>
<feature type="transmembrane region" description="Helical" evidence="6">
    <location>
        <begin position="1505"/>
        <end position="1523"/>
    </location>
</feature>
<feature type="compositionally biased region" description="Low complexity" evidence="5">
    <location>
        <begin position="1611"/>
        <end position="1626"/>
    </location>
</feature>
<sequence>MDFRVPVPGGETSDEENDAMETVPLTPRESTAPSSQSTALSLTERSKGYLAFFRSPIIATDSNDSSEQGSAGGSSSNQFRTFSQPQSNKTVNSNSSPVIPSHSAPEQSRYEHFDNEHAADTSQKGQSYYSSHYYAQPTPRSTNHRHPTSPPSSNTSQSNEASKYSDNYSVMTSASHLLGESLISPSQSIQSMDDYDEEAGMYADNQIAHQPIQNTKNSRVSIVTYQDPNPFRAIWRNILDESYLIGLDVVRTLRTLRHPQTPLSPRSRNLTDLLYLTQQHKTKLQQISGSDSFAKPLGTDDDRFDFVLLLQPQEVYAFWSEILDFRTELLGIDAVEAMENNWSSLYDIPSPSQGPLGSFSTDETSHSSNSSEARDVVDLGTPPTGIHRRRVGSEIQDASPSTISSQAGGAGTNALHRNSPGLYSLAECSRISSKTKNSLFDRAMEQQTTIMSTESMKSPEPRSDKVNDDDATHVPATAPVIPASQQRRRWGNQSASGYTPHAISPPVRSLTRGASTVKRPTVMRPLGHCIGSIAEAQDPNVLRIEDIPNQIIPRGIAARTNGMLPFLSALKRGIVVRRHRPGQNASFFKLSSNDGGDTIQFVPVNTDAATVAFKEQRVRHNKTLRDEASADNILQAWSFSSSEETDKHAADPFSVPDYVAARQYRDEISRKTSFLKKVNDLASQVGQGGSFKACDIIAVHPARNQDPRSSCGECGSCTLRKSKSDHVDKLTFSVVLRNQRLARGASSSVDELEEKWNSGEGNEALFRYIDFEVPTEGEYWLVFRGMLLLHRDAVIGRFAEQRAAGIGCHYPRLELEQREHFDLTKHNILHQDEFHEPVTASYLEKLIVKWRNLDPTYMVGYTLPEARPPPSDYFLGFRSPGTSIWSRLRQAGLETQRVYALDRRSVMIKIRCPNDRLMDVAEVLRLKLKTRDGSFAPFREDMIEFYHDLNDPLEKLSGSCDPDGFQFPSAFRQTIIDFIVGSRIRDTGAELGQNTDLGKLIQARVPLHMPEKLDAIFNSWFYFWKKENFLDINPTYLTHYKLLPTDKRSQGNTIDKPTLRWYHRFFIGCFHQPLDSIEQYFGEKVAFYFAWLQHTASHLILLSIIGFILFLFQIGSGNWDHPLRPFFAMVVMLWTFTVLTNWRKRANYLAFTWGTMDYKEQEVARPQFYGDYIRDEITGEWVVTYPKWKRWLKYMISFPLTIIFTCGTLIIILWVHSNRDLQLVAYLNSNPEGMEVHGIDAITEKKQVVEVELTKENLLDPYFWYLVVGMPAMLGLCFPLLNFVLMKLSVCLNDFENYRTESEYRSFLIIKVFSFRFVCYFGTLYYYAFVSVGDKTSIQNGILRVASGVLVYTTVAQWWQNFVHVCFPMLIRHLRCKRRENVLTAELRAIEEEEEEISRSAFTKDKEEIRKRQTILINKRLLLEQAQDDVWSELLNPQHDSFPEYIQAVVQFTYVSCFSVVLPITPLLCLFNYLVSMRLDAYKLCKGRRRPLAEKTGGIGVWEHLLHIVAVISILTNCWLMGFTSSQFTWIADSANYVTLFAVVVGWEHIMLLIKYIVQQSVSPLPSCVRDAMKREQFELDQQRNSNIMARRLQHQREDELKESLTRKRTSNQSSTSRNSSNTKSA</sequence>
<feature type="transmembrane region" description="Helical" evidence="6">
    <location>
        <begin position="1306"/>
        <end position="1329"/>
    </location>
</feature>
<feature type="region of interest" description="Disordered" evidence="5">
    <location>
        <begin position="1"/>
        <end position="41"/>
    </location>
</feature>
<feature type="transmembrane region" description="Helical" evidence="6">
    <location>
        <begin position="1194"/>
        <end position="1215"/>
    </location>
</feature>
<feature type="region of interest" description="Disordered" evidence="5">
    <location>
        <begin position="353"/>
        <end position="415"/>
    </location>
</feature>
<proteinExistence type="predicted"/>
<evidence type="ECO:0000256" key="1">
    <source>
        <dbReference type="ARBA" id="ARBA00004141"/>
    </source>
</evidence>
<dbReference type="PANTHER" id="PTHR12308">
    <property type="entry name" value="ANOCTAMIN"/>
    <property type="match status" value="1"/>
</dbReference>
<evidence type="ECO:0000313" key="8">
    <source>
        <dbReference type="EMBL" id="GAX27587.1"/>
    </source>
</evidence>
<dbReference type="InterPro" id="IPR049452">
    <property type="entry name" value="Anoctamin_TM"/>
</dbReference>
<evidence type="ECO:0000256" key="6">
    <source>
        <dbReference type="SAM" id="Phobius"/>
    </source>
</evidence>
<feature type="compositionally biased region" description="Polar residues" evidence="5">
    <location>
        <begin position="396"/>
        <end position="407"/>
    </location>
</feature>
<feature type="compositionally biased region" description="Basic and acidic residues" evidence="5">
    <location>
        <begin position="1595"/>
        <end position="1606"/>
    </location>
</feature>
<keyword evidence="3 6" id="KW-1133">Transmembrane helix</keyword>
<keyword evidence="2 6" id="KW-0812">Transmembrane</keyword>
<feature type="region of interest" description="Disordered" evidence="5">
    <location>
        <begin position="60"/>
        <end position="109"/>
    </location>
</feature>
<reference evidence="8 9" key="1">
    <citation type="journal article" date="2015" name="Plant Cell">
        <title>Oil accumulation by the oleaginous diatom Fistulifera solaris as revealed by the genome and transcriptome.</title>
        <authorList>
            <person name="Tanaka T."/>
            <person name="Maeda Y."/>
            <person name="Veluchamy A."/>
            <person name="Tanaka M."/>
            <person name="Abida H."/>
            <person name="Marechal E."/>
            <person name="Bowler C."/>
            <person name="Muto M."/>
            <person name="Sunaga Y."/>
            <person name="Tanaka M."/>
            <person name="Yoshino T."/>
            <person name="Taniguchi T."/>
            <person name="Fukuda Y."/>
            <person name="Nemoto M."/>
            <person name="Matsumoto M."/>
            <person name="Wong P.S."/>
            <person name="Aburatani S."/>
            <person name="Fujibuchi W."/>
        </authorList>
    </citation>
    <scope>NUCLEOTIDE SEQUENCE [LARGE SCALE GENOMIC DNA]</scope>
    <source>
        <strain evidence="8 9">JPCC DA0580</strain>
    </source>
</reference>
<feature type="transmembrane region" description="Helical" evidence="6">
    <location>
        <begin position="1099"/>
        <end position="1119"/>
    </location>
</feature>
<keyword evidence="4 6" id="KW-0472">Membrane</keyword>
<evidence type="ECO:0000256" key="4">
    <source>
        <dbReference type="ARBA" id="ARBA00023136"/>
    </source>
</evidence>
<feature type="compositionally biased region" description="Low complexity" evidence="5">
    <location>
        <begin position="65"/>
        <end position="76"/>
    </location>
</feature>
<accession>A0A1Z5KN45</accession>
<comment type="caution">
    <text evidence="8">The sequence shown here is derived from an EMBL/GenBank/DDBJ whole genome shotgun (WGS) entry which is preliminary data.</text>
</comment>
<organism evidence="8 9">
    <name type="scientific">Fistulifera solaris</name>
    <name type="common">Oleaginous diatom</name>
    <dbReference type="NCBI Taxonomy" id="1519565"/>
    <lineage>
        <taxon>Eukaryota</taxon>
        <taxon>Sar</taxon>
        <taxon>Stramenopiles</taxon>
        <taxon>Ochrophyta</taxon>
        <taxon>Bacillariophyta</taxon>
        <taxon>Bacillariophyceae</taxon>
        <taxon>Bacillariophycidae</taxon>
        <taxon>Naviculales</taxon>
        <taxon>Naviculaceae</taxon>
        <taxon>Fistulifera</taxon>
    </lineage>
</organism>
<dbReference type="Pfam" id="PF04547">
    <property type="entry name" value="Anoctamin"/>
    <property type="match status" value="1"/>
</dbReference>
<name>A0A1Z5KN45_FISSO</name>
<keyword evidence="9" id="KW-1185">Reference proteome</keyword>
<dbReference type="OrthoDB" id="296386at2759"/>
<dbReference type="GO" id="GO:0005254">
    <property type="term" value="F:chloride channel activity"/>
    <property type="evidence" value="ECO:0007669"/>
    <property type="project" value="TreeGrafter"/>
</dbReference>
<feature type="region of interest" description="Disordered" evidence="5">
    <location>
        <begin position="133"/>
        <end position="165"/>
    </location>
</feature>
<feature type="compositionally biased region" description="Polar residues" evidence="5">
    <location>
        <begin position="77"/>
        <end position="98"/>
    </location>
</feature>
<feature type="transmembrane region" description="Helical" evidence="6">
    <location>
        <begin position="1535"/>
        <end position="1558"/>
    </location>
</feature>
<evidence type="ECO:0000313" key="9">
    <source>
        <dbReference type="Proteomes" id="UP000198406"/>
    </source>
</evidence>
<feature type="domain" description="Anoctamin transmembrane" evidence="7">
    <location>
        <begin position="1077"/>
        <end position="1576"/>
    </location>
</feature>
<evidence type="ECO:0000256" key="5">
    <source>
        <dbReference type="SAM" id="MobiDB-lite"/>
    </source>
</evidence>
<feature type="compositionally biased region" description="Low complexity" evidence="5">
    <location>
        <begin position="358"/>
        <end position="371"/>
    </location>
</feature>
<dbReference type="InterPro" id="IPR007632">
    <property type="entry name" value="Anoctamin"/>
</dbReference>
<dbReference type="Proteomes" id="UP000198406">
    <property type="component" value="Unassembled WGS sequence"/>
</dbReference>
<feature type="transmembrane region" description="Helical" evidence="6">
    <location>
        <begin position="1349"/>
        <end position="1371"/>
    </location>
</feature>
<feature type="compositionally biased region" description="Polar residues" evidence="5">
    <location>
        <begin position="28"/>
        <end position="41"/>
    </location>
</feature>
<protein>
    <recommendedName>
        <fullName evidence="7">Anoctamin transmembrane domain-containing protein</fullName>
    </recommendedName>
</protein>
<dbReference type="InParanoid" id="A0A1Z5KN45"/>
<dbReference type="PANTHER" id="PTHR12308:SF73">
    <property type="entry name" value="ANOCTAMIN"/>
    <property type="match status" value="1"/>
</dbReference>
<feature type="transmembrane region" description="Helical" evidence="6">
    <location>
        <begin position="1452"/>
        <end position="1474"/>
    </location>
</feature>
<evidence type="ECO:0000256" key="2">
    <source>
        <dbReference type="ARBA" id="ARBA00022692"/>
    </source>
</evidence>